<accession>A0AAV5VLM0</accession>
<dbReference type="PROSITE" id="PS50011">
    <property type="entry name" value="PROTEIN_KINASE_DOM"/>
    <property type="match status" value="1"/>
</dbReference>
<dbReference type="GO" id="GO:0005524">
    <property type="term" value="F:ATP binding"/>
    <property type="evidence" value="ECO:0007669"/>
    <property type="project" value="UniProtKB-UniRule"/>
</dbReference>
<dbReference type="AlphaFoldDB" id="A0AAV5VLM0"/>
<feature type="binding site" evidence="3">
    <location>
        <position position="88"/>
    </location>
    <ligand>
        <name>ATP</name>
        <dbReference type="ChEBI" id="CHEBI:30616"/>
    </ligand>
</feature>
<dbReference type="Proteomes" id="UP001432322">
    <property type="component" value="Unassembled WGS sequence"/>
</dbReference>
<keyword evidence="6" id="KW-1185">Reference proteome</keyword>
<dbReference type="PANTHER" id="PTHR24418">
    <property type="entry name" value="TYROSINE-PROTEIN KINASE"/>
    <property type="match status" value="1"/>
</dbReference>
<keyword evidence="2 3" id="KW-0067">ATP-binding</keyword>
<keyword evidence="1 3" id="KW-0547">Nucleotide-binding</keyword>
<dbReference type="InterPro" id="IPR017441">
    <property type="entry name" value="Protein_kinase_ATP_BS"/>
</dbReference>
<dbReference type="EMBL" id="BTSY01000003">
    <property type="protein sequence ID" value="GMT20434.1"/>
    <property type="molecule type" value="Genomic_DNA"/>
</dbReference>
<evidence type="ECO:0000256" key="2">
    <source>
        <dbReference type="ARBA" id="ARBA00022840"/>
    </source>
</evidence>
<evidence type="ECO:0000313" key="6">
    <source>
        <dbReference type="Proteomes" id="UP001432322"/>
    </source>
</evidence>
<feature type="domain" description="Protein kinase" evidence="4">
    <location>
        <begin position="51"/>
        <end position="208"/>
    </location>
</feature>
<dbReference type="SUPFAM" id="SSF56112">
    <property type="entry name" value="Protein kinase-like (PK-like)"/>
    <property type="match status" value="1"/>
</dbReference>
<evidence type="ECO:0000259" key="4">
    <source>
        <dbReference type="PROSITE" id="PS50011"/>
    </source>
</evidence>
<gene>
    <name evidence="5" type="ORF">PFISCL1PPCAC_11731</name>
</gene>
<proteinExistence type="predicted"/>
<dbReference type="InterPro" id="IPR050198">
    <property type="entry name" value="Non-receptor_tyrosine_kinases"/>
</dbReference>
<dbReference type="InterPro" id="IPR000719">
    <property type="entry name" value="Prot_kinase_dom"/>
</dbReference>
<dbReference type="Pfam" id="PF07714">
    <property type="entry name" value="PK_Tyr_Ser-Thr"/>
    <property type="match status" value="1"/>
</dbReference>
<organism evidence="5 6">
    <name type="scientific">Pristionchus fissidentatus</name>
    <dbReference type="NCBI Taxonomy" id="1538716"/>
    <lineage>
        <taxon>Eukaryota</taxon>
        <taxon>Metazoa</taxon>
        <taxon>Ecdysozoa</taxon>
        <taxon>Nematoda</taxon>
        <taxon>Chromadorea</taxon>
        <taxon>Rhabditida</taxon>
        <taxon>Rhabditina</taxon>
        <taxon>Diplogasteromorpha</taxon>
        <taxon>Diplogasteroidea</taxon>
        <taxon>Neodiplogasteridae</taxon>
        <taxon>Pristionchus</taxon>
    </lineage>
</organism>
<dbReference type="Gene3D" id="1.10.510.10">
    <property type="entry name" value="Transferase(Phosphotransferase) domain 1"/>
    <property type="match status" value="1"/>
</dbReference>
<comment type="caution">
    <text evidence="5">The sequence shown here is derived from an EMBL/GenBank/DDBJ whole genome shotgun (WGS) entry which is preliminary data.</text>
</comment>
<dbReference type="InterPro" id="IPR036860">
    <property type="entry name" value="SH2_dom_sf"/>
</dbReference>
<dbReference type="SUPFAM" id="SSF55550">
    <property type="entry name" value="SH2 domain"/>
    <property type="match status" value="1"/>
</dbReference>
<evidence type="ECO:0000313" key="5">
    <source>
        <dbReference type="EMBL" id="GMT20434.1"/>
    </source>
</evidence>
<feature type="non-terminal residue" evidence="5">
    <location>
        <position position="208"/>
    </location>
</feature>
<reference evidence="5" key="1">
    <citation type="submission" date="2023-10" db="EMBL/GenBank/DDBJ databases">
        <title>Genome assembly of Pristionchus species.</title>
        <authorList>
            <person name="Yoshida K."/>
            <person name="Sommer R.J."/>
        </authorList>
    </citation>
    <scope>NUCLEOTIDE SEQUENCE</scope>
    <source>
        <strain evidence="5">RS5133</strain>
    </source>
</reference>
<evidence type="ECO:0000256" key="3">
    <source>
        <dbReference type="PROSITE-ProRule" id="PRU10141"/>
    </source>
</evidence>
<dbReference type="PROSITE" id="PS00107">
    <property type="entry name" value="PROTEIN_KINASE_ATP"/>
    <property type="match status" value="1"/>
</dbReference>
<sequence length="208" mass="23357">SSPWYLREGRRFASIEAMIAHYRKHSPSDSCKLKSVVPRRNWLLGKANVHYESRNQLGKGRYSTAYKGSLASGNHRSAVVVKKAIPLKHDSDIAEPSLPAILEEARYLVYRTHQSIVNVIGVECCARPYLVIIEYCPGADLHTHLSKRGKEIGTTERLLYCFEVSLGVAFVHSKNRVVRDLSDKNILISARGELKIDCFGPSALLKRP</sequence>
<evidence type="ECO:0000256" key="1">
    <source>
        <dbReference type="ARBA" id="ARBA00022741"/>
    </source>
</evidence>
<dbReference type="InterPro" id="IPR001245">
    <property type="entry name" value="Ser-Thr/Tyr_kinase_cat_dom"/>
</dbReference>
<feature type="non-terminal residue" evidence="5">
    <location>
        <position position="1"/>
    </location>
</feature>
<name>A0AAV5VLM0_9BILA</name>
<protein>
    <recommendedName>
        <fullName evidence="4">Protein kinase domain-containing protein</fullName>
    </recommendedName>
</protein>
<dbReference type="SMART" id="SM00220">
    <property type="entry name" value="S_TKc"/>
    <property type="match status" value="1"/>
</dbReference>
<dbReference type="GO" id="GO:0004672">
    <property type="term" value="F:protein kinase activity"/>
    <property type="evidence" value="ECO:0007669"/>
    <property type="project" value="InterPro"/>
</dbReference>
<dbReference type="InterPro" id="IPR011009">
    <property type="entry name" value="Kinase-like_dom_sf"/>
</dbReference>